<gene>
    <name evidence="9" type="ORF">GOODEAATRI_030417</name>
</gene>
<comment type="caution">
    <text evidence="9">The sequence shown here is derived from an EMBL/GenBank/DDBJ whole genome shotgun (WGS) entry which is preliminary data.</text>
</comment>
<sequence length="351" mass="38417">MVPEICSNVIEAVVGLLVILSGMSYATAGVETNCDGRQDGAQCYGPLGGTVVIHLVDSASEIPIYEIKHTTSIILRGKKNETILGPTGSKYLFIPSNGRFSIRNLSTTDSGEYTLDTFDSDGRKTGQHKLELSLEAPVSSVQLVSECLSQGQVKVSCLSKGGESPKYSWTLNGHILTDSKLLSGNNTTNIIILRQKISGLLICSVRTKVSSLFKEIYTSTCDFVNCTSNGVHISKWAFKENNTLCVETMEDKHNIVGLLQIIVGALGVLLMVLLVSMGFICAKRNKQNNNEKDGEEPTDADRRTGQQEQSMDIQVEYGKVKKEPRQSNVMTYGNMDYSVYGNMEENVYANI</sequence>
<dbReference type="InterPro" id="IPR036179">
    <property type="entry name" value="Ig-like_dom_sf"/>
</dbReference>
<dbReference type="PANTHER" id="PTHR12080">
    <property type="entry name" value="SIGNALING LYMPHOCYTIC ACTIVATION MOLECULE"/>
    <property type="match status" value="1"/>
</dbReference>
<organism evidence="9 10">
    <name type="scientific">Goodea atripinnis</name>
    <dbReference type="NCBI Taxonomy" id="208336"/>
    <lineage>
        <taxon>Eukaryota</taxon>
        <taxon>Metazoa</taxon>
        <taxon>Chordata</taxon>
        <taxon>Craniata</taxon>
        <taxon>Vertebrata</taxon>
        <taxon>Euteleostomi</taxon>
        <taxon>Actinopterygii</taxon>
        <taxon>Neopterygii</taxon>
        <taxon>Teleostei</taxon>
        <taxon>Neoteleostei</taxon>
        <taxon>Acanthomorphata</taxon>
        <taxon>Ovalentaria</taxon>
        <taxon>Atherinomorphae</taxon>
        <taxon>Cyprinodontiformes</taxon>
        <taxon>Goodeidae</taxon>
        <taxon>Goodea</taxon>
    </lineage>
</organism>
<evidence type="ECO:0000256" key="3">
    <source>
        <dbReference type="ARBA" id="ARBA00023136"/>
    </source>
</evidence>
<dbReference type="Gene3D" id="2.60.40.10">
    <property type="entry name" value="Immunoglobulins"/>
    <property type="match status" value="2"/>
</dbReference>
<evidence type="ECO:0000259" key="8">
    <source>
        <dbReference type="PROSITE" id="PS50835"/>
    </source>
</evidence>
<feature type="transmembrane region" description="Helical" evidence="6">
    <location>
        <begin position="258"/>
        <end position="282"/>
    </location>
</feature>
<dbReference type="Proteomes" id="UP001476798">
    <property type="component" value="Unassembled WGS sequence"/>
</dbReference>
<reference evidence="9 10" key="1">
    <citation type="submission" date="2021-06" db="EMBL/GenBank/DDBJ databases">
        <authorList>
            <person name="Palmer J.M."/>
        </authorList>
    </citation>
    <scope>NUCLEOTIDE SEQUENCE [LARGE SCALE GENOMIC DNA]</scope>
    <source>
        <strain evidence="9 10">GA_2019</strain>
        <tissue evidence="9">Muscle</tissue>
    </source>
</reference>
<dbReference type="EMBL" id="JAHRIO010004800">
    <property type="protein sequence ID" value="MEQ2160138.1"/>
    <property type="molecule type" value="Genomic_DNA"/>
</dbReference>
<evidence type="ECO:0000256" key="5">
    <source>
        <dbReference type="SAM" id="MobiDB-lite"/>
    </source>
</evidence>
<name>A0ABV0MNY8_9TELE</name>
<evidence type="ECO:0000256" key="2">
    <source>
        <dbReference type="ARBA" id="ARBA00022729"/>
    </source>
</evidence>
<evidence type="ECO:0000256" key="1">
    <source>
        <dbReference type="ARBA" id="ARBA00004370"/>
    </source>
</evidence>
<keyword evidence="4" id="KW-0325">Glycoprotein</keyword>
<keyword evidence="10" id="KW-1185">Reference proteome</keyword>
<dbReference type="InterPro" id="IPR015631">
    <property type="entry name" value="CD2/SLAM_rcpt"/>
</dbReference>
<proteinExistence type="predicted"/>
<dbReference type="PANTHER" id="PTHR12080:SF111">
    <property type="entry name" value="IMMUNOGLOBULIN V-SET DOMAIN-CONTAINING PROTEIN"/>
    <property type="match status" value="1"/>
</dbReference>
<keyword evidence="3 6" id="KW-0472">Membrane</keyword>
<keyword evidence="6" id="KW-1133">Transmembrane helix</keyword>
<feature type="region of interest" description="Disordered" evidence="5">
    <location>
        <begin position="287"/>
        <end position="311"/>
    </location>
</feature>
<keyword evidence="2 7" id="KW-0732">Signal</keyword>
<dbReference type="InterPro" id="IPR013783">
    <property type="entry name" value="Ig-like_fold"/>
</dbReference>
<feature type="domain" description="Ig-like" evidence="8">
    <location>
        <begin position="137"/>
        <end position="219"/>
    </location>
</feature>
<dbReference type="InterPro" id="IPR007110">
    <property type="entry name" value="Ig-like_dom"/>
</dbReference>
<evidence type="ECO:0000313" key="10">
    <source>
        <dbReference type="Proteomes" id="UP001476798"/>
    </source>
</evidence>
<keyword evidence="6" id="KW-0812">Transmembrane</keyword>
<evidence type="ECO:0000256" key="6">
    <source>
        <dbReference type="SAM" id="Phobius"/>
    </source>
</evidence>
<evidence type="ECO:0000256" key="7">
    <source>
        <dbReference type="SAM" id="SignalP"/>
    </source>
</evidence>
<feature type="chain" id="PRO_5047457647" description="Ig-like domain-containing protein" evidence="7">
    <location>
        <begin position="29"/>
        <end position="351"/>
    </location>
</feature>
<feature type="signal peptide" evidence="7">
    <location>
        <begin position="1"/>
        <end position="28"/>
    </location>
</feature>
<dbReference type="PROSITE" id="PS50835">
    <property type="entry name" value="IG_LIKE"/>
    <property type="match status" value="1"/>
</dbReference>
<protein>
    <recommendedName>
        <fullName evidence="8">Ig-like domain-containing protein</fullName>
    </recommendedName>
</protein>
<evidence type="ECO:0000313" key="9">
    <source>
        <dbReference type="EMBL" id="MEQ2160138.1"/>
    </source>
</evidence>
<accession>A0ABV0MNY8</accession>
<dbReference type="SUPFAM" id="SSF48726">
    <property type="entry name" value="Immunoglobulin"/>
    <property type="match status" value="2"/>
</dbReference>
<evidence type="ECO:0000256" key="4">
    <source>
        <dbReference type="ARBA" id="ARBA00023180"/>
    </source>
</evidence>
<comment type="subcellular location">
    <subcellularLocation>
        <location evidence="1">Membrane</location>
    </subcellularLocation>
</comment>